<sequence length="420" mass="49605">MARERWEDIVAYYKTYISIIQPLLHETKRTILDLDLEQLGNIDNLKEILEEESKRKVKNVKSLTEFNAFFRNEIYRHIINYIEELKEDSEFNLQDIRDYILDFIDEALKAFDVLLDLAEDDYNKQSESIMGKLANMLIEVLFPQGNRLEDIYSQLIENSPEWYDAQRYLLQPTTFYREKIGEMTVPGLSPKAYQIVNNITSLFNLDPNFMDLEENPDFVIPTIMISDVFEPYIDSIANAEEESIKRIVQRMELQLIMGIFVGPTEKFIELAKDHKYVAAQEDSDGKTRWIPQFSNETLILLYLAKASFRRGFLSKELVNWIAMNFAFIIYNAVLHTVLSDENIFYNLFLDMKTEEKILPYLMKLLCFDKYLRLDRTKIRDSPTYRKELFNFLGGKIEAIDKLTFYLVDELEKLLGIEKED</sequence>
<organism evidence="2 3">
    <name type="scientific">Candidatus Lokiarchaeum ossiferum</name>
    <dbReference type="NCBI Taxonomy" id="2951803"/>
    <lineage>
        <taxon>Archaea</taxon>
        <taxon>Promethearchaeati</taxon>
        <taxon>Promethearchaeota</taxon>
        <taxon>Promethearchaeia</taxon>
        <taxon>Promethearchaeales</taxon>
        <taxon>Promethearchaeaceae</taxon>
        <taxon>Candidatus Lokiarchaeum</taxon>
    </lineage>
</organism>
<keyword evidence="1" id="KW-0812">Transmembrane</keyword>
<evidence type="ECO:0000256" key="1">
    <source>
        <dbReference type="SAM" id="Phobius"/>
    </source>
</evidence>
<evidence type="ECO:0000313" key="2">
    <source>
        <dbReference type="EMBL" id="UYP45901.1"/>
    </source>
</evidence>
<keyword evidence="3" id="KW-1185">Reference proteome</keyword>
<feature type="transmembrane region" description="Helical" evidence="1">
    <location>
        <begin position="317"/>
        <end position="338"/>
    </location>
</feature>
<keyword evidence="1" id="KW-0472">Membrane</keyword>
<evidence type="ECO:0000313" key="3">
    <source>
        <dbReference type="Proteomes" id="UP001208689"/>
    </source>
</evidence>
<dbReference type="EMBL" id="CP104013">
    <property type="protein sequence ID" value="UYP45901.1"/>
    <property type="molecule type" value="Genomic_DNA"/>
</dbReference>
<dbReference type="Proteomes" id="UP001208689">
    <property type="component" value="Chromosome"/>
</dbReference>
<name>A0ABY6HTM0_9ARCH</name>
<keyword evidence="1" id="KW-1133">Transmembrane helix</keyword>
<gene>
    <name evidence="2" type="ORF">NEF87_002186</name>
</gene>
<protein>
    <submittedName>
        <fullName evidence="2">Uncharacterized protein</fullName>
    </submittedName>
</protein>
<reference evidence="2" key="1">
    <citation type="submission" date="2022-09" db="EMBL/GenBank/DDBJ databases">
        <title>Actin cytoskeleton and complex cell architecture in an #Asgard archaeon.</title>
        <authorList>
            <person name="Ponce Toledo R.I."/>
            <person name="Schleper C."/>
            <person name="Rodrigues Oliveira T."/>
            <person name="Wollweber F."/>
            <person name="Xu J."/>
            <person name="Rittmann S."/>
            <person name="Klingl A."/>
            <person name="Pilhofer M."/>
        </authorList>
    </citation>
    <scope>NUCLEOTIDE SEQUENCE</scope>
    <source>
        <strain evidence="2">B-35</strain>
    </source>
</reference>
<proteinExistence type="predicted"/>
<accession>A0ABY6HTM0</accession>